<sequence length="291" mass="33729">MTKNIRRYFPKDETESNWGLNVITAGSSRFKPGETYPDTSHPKDHLFNWNNGRILNGYYLVFITKGKGIFETANTGSALVEEGNVLVLFPGLWHRYKPIREIGWEEYWVGFNGPYSDFLMNSEIFSPAKPVIHAGLNQQLTQCFHTLTDSDYLIQQNNHPFLCGVALQIIGLIQMINSKQGRQTTPLEIGLEKAFFLMHDRIEQSINFVELAREVGLSYAWFRKMFREKTGVAPNQYFIDLKIKRAQELIRNTNLNINEISYSLDFNSPFYFSRLFKQKTGHSPAEYRTMT</sequence>
<dbReference type="PROSITE" id="PS01124">
    <property type="entry name" value="HTH_ARAC_FAMILY_2"/>
    <property type="match status" value="1"/>
</dbReference>
<organism evidence="5 6">
    <name type="scientific">Dyadobacter psychrotolerans</name>
    <dbReference type="NCBI Taxonomy" id="2541721"/>
    <lineage>
        <taxon>Bacteria</taxon>
        <taxon>Pseudomonadati</taxon>
        <taxon>Bacteroidota</taxon>
        <taxon>Cytophagia</taxon>
        <taxon>Cytophagales</taxon>
        <taxon>Spirosomataceae</taxon>
        <taxon>Dyadobacter</taxon>
    </lineage>
</organism>
<evidence type="ECO:0000256" key="1">
    <source>
        <dbReference type="ARBA" id="ARBA00023015"/>
    </source>
</evidence>
<evidence type="ECO:0000313" key="6">
    <source>
        <dbReference type="Proteomes" id="UP000294850"/>
    </source>
</evidence>
<evidence type="ECO:0000256" key="3">
    <source>
        <dbReference type="ARBA" id="ARBA00023163"/>
    </source>
</evidence>
<dbReference type="AlphaFoldDB" id="A0A4R5DH75"/>
<dbReference type="Gene3D" id="1.10.10.60">
    <property type="entry name" value="Homeodomain-like"/>
    <property type="match status" value="2"/>
</dbReference>
<dbReference type="RefSeq" id="WP_131961117.1">
    <property type="nucleotide sequence ID" value="NZ_SMFL01000012.1"/>
</dbReference>
<keyword evidence="6" id="KW-1185">Reference proteome</keyword>
<accession>A0A4R5DH75</accession>
<protein>
    <submittedName>
        <fullName evidence="5">AraC family transcriptional regulator</fullName>
    </submittedName>
</protein>
<dbReference type="InterPro" id="IPR020449">
    <property type="entry name" value="Tscrpt_reg_AraC-type_HTH"/>
</dbReference>
<gene>
    <name evidence="5" type="ORF">E0F88_25490</name>
</gene>
<dbReference type="InterPro" id="IPR037923">
    <property type="entry name" value="HTH-like"/>
</dbReference>
<keyword evidence="2" id="KW-0238">DNA-binding</keyword>
<keyword evidence="1" id="KW-0805">Transcription regulation</keyword>
<feature type="domain" description="HTH araC/xylS-type" evidence="4">
    <location>
        <begin position="192"/>
        <end position="290"/>
    </location>
</feature>
<dbReference type="Gene3D" id="2.60.120.280">
    <property type="entry name" value="Regulatory protein AraC"/>
    <property type="match status" value="1"/>
</dbReference>
<dbReference type="Pfam" id="PF02311">
    <property type="entry name" value="AraC_binding"/>
    <property type="match status" value="1"/>
</dbReference>
<dbReference type="PANTHER" id="PTHR43280">
    <property type="entry name" value="ARAC-FAMILY TRANSCRIPTIONAL REGULATOR"/>
    <property type="match status" value="1"/>
</dbReference>
<dbReference type="OrthoDB" id="9813413at2"/>
<dbReference type="PANTHER" id="PTHR43280:SF30">
    <property type="entry name" value="MMSAB OPERON REGULATORY PROTEIN"/>
    <property type="match status" value="1"/>
</dbReference>
<dbReference type="Pfam" id="PF12833">
    <property type="entry name" value="HTH_18"/>
    <property type="match status" value="1"/>
</dbReference>
<dbReference type="InterPro" id="IPR003313">
    <property type="entry name" value="AraC-bd"/>
</dbReference>
<dbReference type="SMART" id="SM00342">
    <property type="entry name" value="HTH_ARAC"/>
    <property type="match status" value="1"/>
</dbReference>
<dbReference type="InterPro" id="IPR009057">
    <property type="entry name" value="Homeodomain-like_sf"/>
</dbReference>
<comment type="caution">
    <text evidence="5">The sequence shown here is derived from an EMBL/GenBank/DDBJ whole genome shotgun (WGS) entry which is preliminary data.</text>
</comment>
<evidence type="ECO:0000313" key="5">
    <source>
        <dbReference type="EMBL" id="TDE11270.1"/>
    </source>
</evidence>
<proteinExistence type="predicted"/>
<name>A0A4R5DH75_9BACT</name>
<evidence type="ECO:0000259" key="4">
    <source>
        <dbReference type="PROSITE" id="PS01124"/>
    </source>
</evidence>
<dbReference type="Proteomes" id="UP000294850">
    <property type="component" value="Unassembled WGS sequence"/>
</dbReference>
<dbReference type="GO" id="GO:0043565">
    <property type="term" value="F:sequence-specific DNA binding"/>
    <property type="evidence" value="ECO:0007669"/>
    <property type="project" value="InterPro"/>
</dbReference>
<dbReference type="InterPro" id="IPR018060">
    <property type="entry name" value="HTH_AraC"/>
</dbReference>
<dbReference type="PRINTS" id="PR00032">
    <property type="entry name" value="HTHARAC"/>
</dbReference>
<reference evidence="5 6" key="1">
    <citation type="submission" date="2019-03" db="EMBL/GenBank/DDBJ databases">
        <title>Dyadobacter AR-3-6 sp. nov., isolated from arctic soil.</title>
        <authorList>
            <person name="Chaudhary D.K."/>
        </authorList>
    </citation>
    <scope>NUCLEOTIDE SEQUENCE [LARGE SCALE GENOMIC DNA]</scope>
    <source>
        <strain evidence="5 6">AR-3-6</strain>
    </source>
</reference>
<evidence type="ECO:0000256" key="2">
    <source>
        <dbReference type="ARBA" id="ARBA00023125"/>
    </source>
</evidence>
<dbReference type="SUPFAM" id="SSF46689">
    <property type="entry name" value="Homeodomain-like"/>
    <property type="match status" value="2"/>
</dbReference>
<dbReference type="SUPFAM" id="SSF51215">
    <property type="entry name" value="Regulatory protein AraC"/>
    <property type="match status" value="1"/>
</dbReference>
<dbReference type="GO" id="GO:0003700">
    <property type="term" value="F:DNA-binding transcription factor activity"/>
    <property type="evidence" value="ECO:0007669"/>
    <property type="project" value="InterPro"/>
</dbReference>
<keyword evidence="3" id="KW-0804">Transcription</keyword>
<dbReference type="EMBL" id="SMFL01000012">
    <property type="protein sequence ID" value="TDE11270.1"/>
    <property type="molecule type" value="Genomic_DNA"/>
</dbReference>